<evidence type="ECO:0000256" key="6">
    <source>
        <dbReference type="ARBA" id="ARBA00022695"/>
    </source>
</evidence>
<keyword evidence="14" id="KW-1185">Reference proteome</keyword>
<dbReference type="Pfam" id="PF01467">
    <property type="entry name" value="CTP_transf_like"/>
    <property type="match status" value="1"/>
</dbReference>
<keyword evidence="7 11" id="KW-0547">Nucleotide-binding</keyword>
<evidence type="ECO:0000256" key="2">
    <source>
        <dbReference type="ARBA" id="ARBA00005019"/>
    </source>
</evidence>
<evidence type="ECO:0000259" key="12">
    <source>
        <dbReference type="Pfam" id="PF01467"/>
    </source>
</evidence>
<proteinExistence type="inferred from homology"/>
<evidence type="ECO:0000256" key="9">
    <source>
        <dbReference type="ARBA" id="ARBA00023027"/>
    </source>
</evidence>
<comment type="caution">
    <text evidence="13">The sequence shown here is derived from an EMBL/GenBank/DDBJ whole genome shotgun (WGS) entry which is preliminary data.</text>
</comment>
<dbReference type="PANTHER" id="PTHR39321">
    <property type="entry name" value="NICOTINATE-NUCLEOTIDE ADENYLYLTRANSFERASE-RELATED"/>
    <property type="match status" value="1"/>
</dbReference>
<evidence type="ECO:0000256" key="5">
    <source>
        <dbReference type="ARBA" id="ARBA00022679"/>
    </source>
</evidence>
<dbReference type="GO" id="GO:0005524">
    <property type="term" value="F:ATP binding"/>
    <property type="evidence" value="ECO:0007669"/>
    <property type="project" value="UniProtKB-KW"/>
</dbReference>
<dbReference type="Proteomes" id="UP000635071">
    <property type="component" value="Unassembled WGS sequence"/>
</dbReference>
<reference evidence="13" key="2">
    <citation type="submission" date="2020-09" db="EMBL/GenBank/DDBJ databases">
        <authorList>
            <person name="Sun Q."/>
            <person name="Zhou Y."/>
        </authorList>
    </citation>
    <scope>NUCLEOTIDE SEQUENCE</scope>
    <source>
        <strain evidence="13">CGMCC 1.15519</strain>
    </source>
</reference>
<dbReference type="SUPFAM" id="SSF52374">
    <property type="entry name" value="Nucleotidylyl transferase"/>
    <property type="match status" value="1"/>
</dbReference>
<dbReference type="InterPro" id="IPR005248">
    <property type="entry name" value="NadD/NMNAT"/>
</dbReference>
<keyword evidence="8 11" id="KW-0067">ATP-binding</keyword>
<keyword evidence="9 11" id="KW-0520">NAD</keyword>
<evidence type="ECO:0000313" key="14">
    <source>
        <dbReference type="Proteomes" id="UP000635071"/>
    </source>
</evidence>
<name>A0A916ZXT7_9SPHN</name>
<comment type="function">
    <text evidence="1 11">Catalyzes the reversible adenylation of nicotinate mononucleotide (NaMN) to nicotinic acid adenine dinucleotide (NaAD).</text>
</comment>
<evidence type="ECO:0000256" key="3">
    <source>
        <dbReference type="ARBA" id="ARBA00009014"/>
    </source>
</evidence>
<evidence type="ECO:0000256" key="8">
    <source>
        <dbReference type="ARBA" id="ARBA00022840"/>
    </source>
</evidence>
<comment type="catalytic activity">
    <reaction evidence="10 11">
        <text>nicotinate beta-D-ribonucleotide + ATP + H(+) = deamido-NAD(+) + diphosphate</text>
        <dbReference type="Rhea" id="RHEA:22860"/>
        <dbReference type="ChEBI" id="CHEBI:15378"/>
        <dbReference type="ChEBI" id="CHEBI:30616"/>
        <dbReference type="ChEBI" id="CHEBI:33019"/>
        <dbReference type="ChEBI" id="CHEBI:57502"/>
        <dbReference type="ChEBI" id="CHEBI:58437"/>
        <dbReference type="EC" id="2.7.7.18"/>
    </reaction>
</comment>
<reference evidence="13" key="1">
    <citation type="journal article" date="2014" name="Int. J. Syst. Evol. Microbiol.">
        <title>Complete genome sequence of Corynebacterium casei LMG S-19264T (=DSM 44701T), isolated from a smear-ripened cheese.</title>
        <authorList>
            <consortium name="US DOE Joint Genome Institute (JGI-PGF)"/>
            <person name="Walter F."/>
            <person name="Albersmeier A."/>
            <person name="Kalinowski J."/>
            <person name="Ruckert C."/>
        </authorList>
    </citation>
    <scope>NUCLEOTIDE SEQUENCE</scope>
    <source>
        <strain evidence="13">CGMCC 1.15519</strain>
    </source>
</reference>
<evidence type="ECO:0000256" key="4">
    <source>
        <dbReference type="ARBA" id="ARBA00022642"/>
    </source>
</evidence>
<accession>A0A916ZXT7</accession>
<dbReference type="InterPro" id="IPR004821">
    <property type="entry name" value="Cyt_trans-like"/>
</dbReference>
<dbReference type="CDD" id="cd02165">
    <property type="entry name" value="NMNAT"/>
    <property type="match status" value="1"/>
</dbReference>
<dbReference type="GO" id="GO:0004515">
    <property type="term" value="F:nicotinate-nucleotide adenylyltransferase activity"/>
    <property type="evidence" value="ECO:0007669"/>
    <property type="project" value="UniProtKB-UniRule"/>
</dbReference>
<evidence type="ECO:0000313" key="13">
    <source>
        <dbReference type="EMBL" id="GGE17256.1"/>
    </source>
</evidence>
<gene>
    <name evidence="11 13" type="primary">nadD</name>
    <name evidence="13" type="ORF">GCM10011529_24730</name>
</gene>
<dbReference type="HAMAP" id="MF_00244">
    <property type="entry name" value="NaMN_adenylyltr"/>
    <property type="match status" value="1"/>
</dbReference>
<keyword evidence="4 11" id="KW-0662">Pyridine nucleotide biosynthesis</keyword>
<feature type="domain" description="Cytidyltransferase-like" evidence="12">
    <location>
        <begin position="6"/>
        <end position="185"/>
    </location>
</feature>
<evidence type="ECO:0000256" key="10">
    <source>
        <dbReference type="ARBA" id="ARBA00048721"/>
    </source>
</evidence>
<protein>
    <recommendedName>
        <fullName evidence="11">Probable nicotinate-nucleotide adenylyltransferase</fullName>
        <ecNumber evidence="11">2.7.7.18</ecNumber>
    </recommendedName>
    <alternativeName>
        <fullName evidence="11">Deamido-NAD(+) diphosphorylase</fullName>
    </alternativeName>
    <alternativeName>
        <fullName evidence="11">Deamido-NAD(+) pyrophosphorylase</fullName>
    </alternativeName>
    <alternativeName>
        <fullName evidence="11">Nicotinate mononucleotide adenylyltransferase</fullName>
        <shortName evidence="11">NaMN adenylyltransferase</shortName>
    </alternativeName>
</protein>
<keyword evidence="5 11" id="KW-0808">Transferase</keyword>
<dbReference type="EMBL" id="BMJM01000009">
    <property type="protein sequence ID" value="GGE17256.1"/>
    <property type="molecule type" value="Genomic_DNA"/>
</dbReference>
<keyword evidence="6 11" id="KW-0548">Nucleotidyltransferase</keyword>
<dbReference type="GO" id="GO:0009435">
    <property type="term" value="P:NAD+ biosynthetic process"/>
    <property type="evidence" value="ECO:0007669"/>
    <property type="project" value="UniProtKB-UniRule"/>
</dbReference>
<dbReference type="Gene3D" id="3.40.50.620">
    <property type="entry name" value="HUPs"/>
    <property type="match status" value="1"/>
</dbReference>
<organism evidence="13 14">
    <name type="scientific">Sandarakinorhabdus glacialis</name>
    <dbReference type="NCBI Taxonomy" id="1614636"/>
    <lineage>
        <taxon>Bacteria</taxon>
        <taxon>Pseudomonadati</taxon>
        <taxon>Pseudomonadota</taxon>
        <taxon>Alphaproteobacteria</taxon>
        <taxon>Sphingomonadales</taxon>
        <taxon>Sphingosinicellaceae</taxon>
        <taxon>Sandarakinorhabdus</taxon>
    </lineage>
</organism>
<comment type="similarity">
    <text evidence="3 11">Belongs to the NadD family.</text>
</comment>
<evidence type="ECO:0000256" key="11">
    <source>
        <dbReference type="HAMAP-Rule" id="MF_00244"/>
    </source>
</evidence>
<evidence type="ECO:0000256" key="1">
    <source>
        <dbReference type="ARBA" id="ARBA00002324"/>
    </source>
</evidence>
<dbReference type="AlphaFoldDB" id="A0A916ZXT7"/>
<comment type="pathway">
    <text evidence="2 11">Cofactor biosynthesis; NAD(+) biosynthesis; deamido-NAD(+) from nicotinate D-ribonucleotide: step 1/1.</text>
</comment>
<sequence length="200" mass="22561">MKRVGILGGSFNPAHAAHRHISVEAMRRLGLDEVWWLVSPQNPLKSPAGMASLAARLGSARAAARHPRIKPLAIESEMRTRFAVDTVAALQRRFPEIAFIWLMGADIVPQLHRWHRWRDFMRLLPIAVLARPRYMGGALISPAMVWARRWRQPIGSARRWTAWKLPAIIVLDIRQTALSATAIRAADPDWASRYDDGTIA</sequence>
<evidence type="ECO:0000256" key="7">
    <source>
        <dbReference type="ARBA" id="ARBA00022741"/>
    </source>
</evidence>
<dbReference type="InterPro" id="IPR014729">
    <property type="entry name" value="Rossmann-like_a/b/a_fold"/>
</dbReference>
<dbReference type="PANTHER" id="PTHR39321:SF3">
    <property type="entry name" value="PHOSPHOPANTETHEINE ADENYLYLTRANSFERASE"/>
    <property type="match status" value="1"/>
</dbReference>
<dbReference type="EC" id="2.7.7.18" evidence="11"/>
<dbReference type="RefSeq" id="WP_243450746.1">
    <property type="nucleotide sequence ID" value="NZ_BMJM01000009.1"/>
</dbReference>
<dbReference type="NCBIfam" id="NF000843">
    <property type="entry name" value="PRK00071.2-2"/>
    <property type="match status" value="1"/>
</dbReference>